<name>A0A8I0N1E1_9GAMM</name>
<dbReference type="Proteomes" id="UP000660708">
    <property type="component" value="Unassembled WGS sequence"/>
</dbReference>
<keyword evidence="2" id="KW-1185">Reference proteome</keyword>
<comment type="caution">
    <text evidence="1">The sequence shown here is derived from an EMBL/GenBank/DDBJ whole genome shotgun (WGS) entry which is preliminary data.</text>
</comment>
<dbReference type="AlphaFoldDB" id="A0A8I0N1E1"/>
<gene>
    <name evidence="1" type="ORF">PPEP_b0607</name>
</gene>
<evidence type="ECO:0000313" key="2">
    <source>
        <dbReference type="Proteomes" id="UP000660708"/>
    </source>
</evidence>
<evidence type="ECO:0000313" key="1">
    <source>
        <dbReference type="EMBL" id="MBE0348779.1"/>
    </source>
</evidence>
<dbReference type="EMBL" id="AQHF01000034">
    <property type="protein sequence ID" value="MBE0348779.1"/>
    <property type="molecule type" value="Genomic_DNA"/>
</dbReference>
<organism evidence="1 2">
    <name type="scientific">Pseudoalteromonas peptidolytica F12-50-A1</name>
    <dbReference type="NCBI Taxonomy" id="1315280"/>
    <lineage>
        <taxon>Bacteria</taxon>
        <taxon>Pseudomonadati</taxon>
        <taxon>Pseudomonadota</taxon>
        <taxon>Gammaproteobacteria</taxon>
        <taxon>Alteromonadales</taxon>
        <taxon>Pseudoalteromonadaceae</taxon>
        <taxon>Pseudoalteromonas</taxon>
    </lineage>
</organism>
<proteinExistence type="predicted"/>
<protein>
    <submittedName>
        <fullName evidence="1">Uncharacterized protein</fullName>
    </submittedName>
</protein>
<accession>A0A8I0N1E1</accession>
<sequence>MPYITIINLLVTGVTLQPVNSVDKPSLVSKFKGINHLTES</sequence>
<reference evidence="1 2" key="1">
    <citation type="submission" date="2015-06" db="EMBL/GenBank/DDBJ databases">
        <title>Genome sequence of Pseudoalteromonas peptidolytica.</title>
        <authorList>
            <person name="Xie B.-B."/>
            <person name="Rong J.-C."/>
            <person name="Qin Q.-L."/>
            <person name="Zhang Y.-Z."/>
        </authorList>
    </citation>
    <scope>NUCLEOTIDE SEQUENCE [LARGE SCALE GENOMIC DNA]</scope>
    <source>
        <strain evidence="1 2">F12-50-A1</strain>
    </source>
</reference>